<proteinExistence type="predicted"/>
<accession>A0A0C7NRF9</accession>
<dbReference type="InterPro" id="IPR024455">
    <property type="entry name" value="Phage_capsid"/>
</dbReference>
<protein>
    <submittedName>
        <fullName evidence="3">Phage phi-C31 gp36 major capsid protein</fullName>
    </submittedName>
</protein>
<evidence type="ECO:0000313" key="4">
    <source>
        <dbReference type="Proteomes" id="UP000032809"/>
    </source>
</evidence>
<dbReference type="NCBIfam" id="TIGR01554">
    <property type="entry name" value="major_cap_HK97"/>
    <property type="match status" value="1"/>
</dbReference>
<comment type="subcellular location">
    <subcellularLocation>
        <location evidence="1">Virion</location>
    </subcellularLocation>
</comment>
<evidence type="ECO:0000259" key="2">
    <source>
        <dbReference type="Pfam" id="PF05065"/>
    </source>
</evidence>
<dbReference type="EMBL" id="LN824141">
    <property type="protein sequence ID" value="CEP78437.1"/>
    <property type="molecule type" value="Genomic_DNA"/>
</dbReference>
<dbReference type="STRING" id="1006576.DTL3_1133"/>
<dbReference type="Proteomes" id="UP000032809">
    <property type="component" value="Chromosome I"/>
</dbReference>
<evidence type="ECO:0000256" key="1">
    <source>
        <dbReference type="ARBA" id="ARBA00004328"/>
    </source>
</evidence>
<reference evidence="4" key="1">
    <citation type="submission" date="2014-11" db="EMBL/GenBank/DDBJ databases">
        <authorList>
            <person name="Wibberg D."/>
        </authorList>
    </citation>
    <scope>NUCLEOTIDE SEQUENCE [LARGE SCALE GENOMIC DNA]</scope>
    <source>
        <strain evidence="4">L3</strain>
    </source>
</reference>
<organism evidence="3 4">
    <name type="scientific">Defluviitoga tunisiensis</name>
    <dbReference type="NCBI Taxonomy" id="1006576"/>
    <lineage>
        <taxon>Bacteria</taxon>
        <taxon>Thermotogati</taxon>
        <taxon>Thermotogota</taxon>
        <taxon>Thermotogae</taxon>
        <taxon>Petrotogales</taxon>
        <taxon>Petrotogaceae</taxon>
        <taxon>Defluviitoga</taxon>
    </lineage>
</organism>
<name>A0A0C7NRF9_DEFTU</name>
<dbReference type="AlphaFoldDB" id="A0A0C7NRF9"/>
<dbReference type="PATRIC" id="fig|1006576.9.peg.1135"/>
<keyword evidence="4" id="KW-1185">Reference proteome</keyword>
<dbReference type="Pfam" id="PF05065">
    <property type="entry name" value="Phage_capsid"/>
    <property type="match status" value="1"/>
</dbReference>
<feature type="domain" description="Phage capsid-like C-terminal" evidence="2">
    <location>
        <begin position="124"/>
        <end position="396"/>
    </location>
</feature>
<dbReference type="OrthoDB" id="9786516at2"/>
<dbReference type="RefSeq" id="WP_023062540.1">
    <property type="nucleotide sequence ID" value="NZ_LN824141.1"/>
</dbReference>
<dbReference type="SUPFAM" id="SSF56563">
    <property type="entry name" value="Major capsid protein gp5"/>
    <property type="match status" value="1"/>
</dbReference>
<dbReference type="HOGENOM" id="CLU_041417_4_0_0"/>
<dbReference type="Gene3D" id="3.30.2400.10">
    <property type="entry name" value="Major capsid protein gp5"/>
    <property type="match status" value="1"/>
</dbReference>
<evidence type="ECO:0000313" key="3">
    <source>
        <dbReference type="EMBL" id="CEP78437.1"/>
    </source>
</evidence>
<gene>
    <name evidence="3" type="ORF">DTL3_1133</name>
</gene>
<sequence>MSKILELREKRAKVWEAAKAFLDSKRGNDGLLSPEDTATYEKMEADVIALGKEIERLERQAAIDLELSKPLNIPITDKPTSISGNNEKTGRASDEYRQSFWNMMRGRRKYDVHNALQIGEDTEGGYLVPDDFERTLVEALEEENIFRQIANVITTSSGDKKIPVVASKGTASWVDEEGQIPESDDSFAQVSIGAYKLATMIKVSEELLNDSVFNLEQYIAKEFARRIGAKEEEAFFIGDGSGKPTGILADNGGGEIGVTAASATAITLDEIMDLFYSLKSPYRRNAVFIMNDSTIKAIRKLKDNNGQYLWQPSVTAGTPDTILNRPVKTSAFMPAIAAGAKTIVFGDFSYYWVADRQGRVFKRLNELYAATGQVGFMATQRVDGKLVLSEAVKILQQKST</sequence>
<dbReference type="InterPro" id="IPR054612">
    <property type="entry name" value="Phage_capsid-like_C"/>
</dbReference>
<dbReference type="KEGG" id="dtn:DTL3_1133"/>